<reference evidence="2" key="1">
    <citation type="submission" date="2021-02" db="EMBL/GenBank/DDBJ databases">
        <authorList>
            <person name="Nowell W R."/>
        </authorList>
    </citation>
    <scope>NUCLEOTIDE SEQUENCE</scope>
    <source>
        <strain evidence="2">Ploen Becks lab</strain>
    </source>
</reference>
<dbReference type="OrthoDB" id="10499156at2759"/>
<organism evidence="2 3">
    <name type="scientific">Brachionus calyciflorus</name>
    <dbReference type="NCBI Taxonomy" id="104777"/>
    <lineage>
        <taxon>Eukaryota</taxon>
        <taxon>Metazoa</taxon>
        <taxon>Spiralia</taxon>
        <taxon>Gnathifera</taxon>
        <taxon>Rotifera</taxon>
        <taxon>Eurotatoria</taxon>
        <taxon>Monogononta</taxon>
        <taxon>Pseudotrocha</taxon>
        <taxon>Ploima</taxon>
        <taxon>Brachionidae</taxon>
        <taxon>Brachionus</taxon>
    </lineage>
</organism>
<dbReference type="AlphaFoldDB" id="A0A813RWY4"/>
<evidence type="ECO:0000313" key="2">
    <source>
        <dbReference type="EMBL" id="CAF0787192.1"/>
    </source>
</evidence>
<dbReference type="InterPro" id="IPR001132">
    <property type="entry name" value="SMAD_dom_Dwarfin-type"/>
</dbReference>
<dbReference type="EMBL" id="CAJNOC010000648">
    <property type="protein sequence ID" value="CAF0787192.1"/>
    <property type="molecule type" value="Genomic_DNA"/>
</dbReference>
<proteinExistence type="predicted"/>
<dbReference type="Proteomes" id="UP000663879">
    <property type="component" value="Unassembled WGS sequence"/>
</dbReference>
<protein>
    <recommendedName>
        <fullName evidence="1">MH2 domain-containing protein</fullName>
    </recommendedName>
</protein>
<dbReference type="GO" id="GO:0006355">
    <property type="term" value="P:regulation of DNA-templated transcription"/>
    <property type="evidence" value="ECO:0007669"/>
    <property type="project" value="InterPro"/>
</dbReference>
<comment type="caution">
    <text evidence="2">The sequence shown here is derived from an EMBL/GenBank/DDBJ whole genome shotgun (WGS) entry which is preliminary data.</text>
</comment>
<feature type="domain" description="MH2" evidence="1">
    <location>
        <begin position="89"/>
        <end position="189"/>
    </location>
</feature>
<evidence type="ECO:0000313" key="3">
    <source>
        <dbReference type="Proteomes" id="UP000663879"/>
    </source>
</evidence>
<evidence type="ECO:0000259" key="1">
    <source>
        <dbReference type="Pfam" id="PF03166"/>
    </source>
</evidence>
<dbReference type="SUPFAM" id="SSF49879">
    <property type="entry name" value="SMAD/FHA domain"/>
    <property type="match status" value="1"/>
</dbReference>
<dbReference type="InterPro" id="IPR017855">
    <property type="entry name" value="SMAD-like_dom_sf"/>
</dbReference>
<gene>
    <name evidence="2" type="ORF">OXX778_LOCUS5783</name>
</gene>
<dbReference type="InterPro" id="IPR008984">
    <property type="entry name" value="SMAD_FHA_dom_sf"/>
</dbReference>
<accession>A0A813RWY4</accession>
<dbReference type="Gene3D" id="2.60.200.10">
    <property type="match status" value="1"/>
</dbReference>
<sequence>MFRKIKLNFLCKKDYGCENLVNDKPIKKYEHKMSTSSLKLSIDDKIFAFKYLRWCSITHWEYDRPSSNQIHVFENSFWINQDLDESKNSDILKGLYVYLKNGKVFLVNYSESSVYWIKPSLDINLEKFKAKKLDINHQVQIFNFKKSNEQNVYLESNVINLSFGRHWGSDNSKRPSIEYCSHWINLSFNTNF</sequence>
<keyword evidence="3" id="KW-1185">Reference proteome</keyword>
<dbReference type="Pfam" id="PF03166">
    <property type="entry name" value="MH2"/>
    <property type="match status" value="1"/>
</dbReference>
<name>A0A813RWY4_9BILA</name>